<dbReference type="Proteomes" id="UP000823612">
    <property type="component" value="Unassembled WGS sequence"/>
</dbReference>
<keyword evidence="2" id="KW-0732">Signal</keyword>
<dbReference type="SUPFAM" id="SSF49265">
    <property type="entry name" value="Fibronectin type III"/>
    <property type="match status" value="2"/>
</dbReference>
<feature type="domain" description="Fibronectin type-III" evidence="3">
    <location>
        <begin position="404"/>
        <end position="522"/>
    </location>
</feature>
<dbReference type="PANTHER" id="PTHR46708">
    <property type="entry name" value="TENASCIN"/>
    <property type="match status" value="1"/>
</dbReference>
<evidence type="ECO:0000313" key="4">
    <source>
        <dbReference type="EMBL" id="MBO8432707.1"/>
    </source>
</evidence>
<evidence type="ECO:0000256" key="2">
    <source>
        <dbReference type="SAM" id="SignalP"/>
    </source>
</evidence>
<reference evidence="4" key="2">
    <citation type="journal article" date="2021" name="PeerJ">
        <title>Extensive microbial diversity within the chicken gut microbiome revealed by metagenomics and culture.</title>
        <authorList>
            <person name="Gilroy R."/>
            <person name="Ravi A."/>
            <person name="Getino M."/>
            <person name="Pursley I."/>
            <person name="Horton D.L."/>
            <person name="Alikhan N.F."/>
            <person name="Baker D."/>
            <person name="Gharbi K."/>
            <person name="Hall N."/>
            <person name="Watson M."/>
            <person name="Adriaenssens E.M."/>
            <person name="Foster-Nyarko E."/>
            <person name="Jarju S."/>
            <person name="Secka A."/>
            <person name="Antonio M."/>
            <person name="Oren A."/>
            <person name="Chaudhuri R.R."/>
            <person name="La Ragione R."/>
            <person name="Hildebrand F."/>
            <person name="Pallen M.J."/>
        </authorList>
    </citation>
    <scope>NUCLEOTIDE SEQUENCE</scope>
    <source>
        <strain evidence="4">2889</strain>
    </source>
</reference>
<feature type="signal peptide" evidence="2">
    <location>
        <begin position="1"/>
        <end position="23"/>
    </location>
</feature>
<dbReference type="CDD" id="cd00063">
    <property type="entry name" value="FN3"/>
    <property type="match status" value="2"/>
</dbReference>
<accession>A0A9D9DRH4</accession>
<dbReference type="Pfam" id="PF00041">
    <property type="entry name" value="fn3"/>
    <property type="match status" value="1"/>
</dbReference>
<evidence type="ECO:0000313" key="5">
    <source>
        <dbReference type="Proteomes" id="UP000823612"/>
    </source>
</evidence>
<dbReference type="SMART" id="SM00060">
    <property type="entry name" value="FN3"/>
    <property type="match status" value="2"/>
</dbReference>
<feature type="chain" id="PRO_5038825631" evidence="2">
    <location>
        <begin position="24"/>
        <end position="995"/>
    </location>
</feature>
<dbReference type="InterPro" id="IPR036116">
    <property type="entry name" value="FN3_sf"/>
</dbReference>
<organism evidence="4 5">
    <name type="scientific">Candidatus Pullibacteroides excrementavium</name>
    <dbReference type="NCBI Taxonomy" id="2840905"/>
    <lineage>
        <taxon>Bacteria</taxon>
        <taxon>Pseudomonadati</taxon>
        <taxon>Bacteroidota</taxon>
        <taxon>Bacteroidia</taxon>
        <taxon>Bacteroidales</taxon>
        <taxon>Candidatus Pullibacteroides</taxon>
    </lineage>
</organism>
<gene>
    <name evidence="4" type="ORF">IAB08_05385</name>
</gene>
<proteinExistence type="predicted"/>
<protein>
    <submittedName>
        <fullName evidence="4">Fibronectin type III domain-containing protein</fullName>
    </submittedName>
</protein>
<evidence type="ECO:0000259" key="3">
    <source>
        <dbReference type="PROSITE" id="PS50853"/>
    </source>
</evidence>
<sequence>MKKALCIIAAVMTTAFMGMMAHAQAPLDAYEASAFSDATPHAFSGSAQTIGIQEGSDLHNLWLSPDDTLRLSTPSYGQTPAVQTGLPIGFDFPFGTGIMTHFGITGDGFIFFSDSEEIYPAVDVNNMLYTTMTDYLYFRFQYLSSESWGYQYFTVCDIQAGQDCSVQYESVNDTLFVQFNNVVVIDSSEKTDKLVASWQYAFANNGNVSLCFLDMQPSSASNYAYDFGLVANNNSYVFLTAEGQETSTSTITHNSFNETTYPEANSGYTFSLPAPCAEVADGTVSNWDIETTDTELSIGYSFAFEGSENLLLILSTEETLIGENLPVDGITYEEGDQIGSSAGVATGRIDSYGSALFSPSGFDGLESATTYYLHAFFYNAACSGGPLYNQDHYATQAVSTLLSAPGSISVESMTANSLTLAIENDPKAEGYLLAWSEETLPAYDFSLDGEAGYTDGQTVTINESTLHIVKANTTDQTVTVDGLEPGSVYYFYAWALRADGENVAYSGDYASLSAFTPAVLPATFSFENAETGSQAPGWNTTNPNLPFTVFSSGMYGDGPEYLGVTLVDYMGMEDQVSLQADAISPAMMPLDYDSAVAYFDIRIFSLDSWSGEITPYAMAESDSMVFQYAIGDDEARVWRTIGKIDHETELNPDDYTTFTTASFPVTGDENVYVRAIAYHVFSMMDMTAPTFGINQLVVEPVLPCRKPADLAVVEDDLAYNEASLSWSDPNRPFADFFIQTLAEGDSAWVSYPLVSEEGYTLSGLTANTTYTARIQAVCGAGDSSLVSEIEFTTLQSIPFEEPLSNVETMPEGFLSQSGILADTGSSRLSDAMGYGWQATTDENYDPALGIYGTAMSDNHWLILPTLSAGNQTGTAELSFGLKGFYLRDGWELYDSTAFGQTDSVLVLASPTEGFNRSHVIGAVPCSELTDSVQRFAFDFEVNEFNHLALLFKSDETLMTDNAIFLDSISVIWLDLACPAPTNLRSTGRTETSINL</sequence>
<dbReference type="InterPro" id="IPR013783">
    <property type="entry name" value="Ig-like_fold"/>
</dbReference>
<feature type="domain" description="Fibronectin type-III" evidence="3">
    <location>
        <begin position="706"/>
        <end position="796"/>
    </location>
</feature>
<dbReference type="EMBL" id="JADIMZ010000084">
    <property type="protein sequence ID" value="MBO8432707.1"/>
    <property type="molecule type" value="Genomic_DNA"/>
</dbReference>
<dbReference type="InterPro" id="IPR050991">
    <property type="entry name" value="ECM_Regulatory_Proteins"/>
</dbReference>
<dbReference type="PANTHER" id="PTHR46708:SF2">
    <property type="entry name" value="FIBRONECTIN TYPE-III DOMAIN-CONTAINING PROTEIN"/>
    <property type="match status" value="1"/>
</dbReference>
<dbReference type="InterPro" id="IPR003961">
    <property type="entry name" value="FN3_dom"/>
</dbReference>
<feature type="non-terminal residue" evidence="4">
    <location>
        <position position="995"/>
    </location>
</feature>
<dbReference type="AlphaFoldDB" id="A0A9D9DRH4"/>
<evidence type="ECO:0000256" key="1">
    <source>
        <dbReference type="ARBA" id="ARBA00022737"/>
    </source>
</evidence>
<comment type="caution">
    <text evidence="4">The sequence shown here is derived from an EMBL/GenBank/DDBJ whole genome shotgun (WGS) entry which is preliminary data.</text>
</comment>
<dbReference type="PROSITE" id="PS50853">
    <property type="entry name" value="FN3"/>
    <property type="match status" value="2"/>
</dbReference>
<keyword evidence="1" id="KW-0677">Repeat</keyword>
<reference evidence="4" key="1">
    <citation type="submission" date="2020-10" db="EMBL/GenBank/DDBJ databases">
        <authorList>
            <person name="Gilroy R."/>
        </authorList>
    </citation>
    <scope>NUCLEOTIDE SEQUENCE</scope>
    <source>
        <strain evidence="4">2889</strain>
    </source>
</reference>
<name>A0A9D9DRH4_9BACT</name>
<dbReference type="Gene3D" id="2.60.40.10">
    <property type="entry name" value="Immunoglobulins"/>
    <property type="match status" value="2"/>
</dbReference>